<accession>A0ACC0BHV8</accession>
<proteinExistence type="predicted"/>
<organism evidence="1 2">
    <name type="scientific">Catharanthus roseus</name>
    <name type="common">Madagascar periwinkle</name>
    <name type="synonym">Vinca rosea</name>
    <dbReference type="NCBI Taxonomy" id="4058"/>
    <lineage>
        <taxon>Eukaryota</taxon>
        <taxon>Viridiplantae</taxon>
        <taxon>Streptophyta</taxon>
        <taxon>Embryophyta</taxon>
        <taxon>Tracheophyta</taxon>
        <taxon>Spermatophyta</taxon>
        <taxon>Magnoliopsida</taxon>
        <taxon>eudicotyledons</taxon>
        <taxon>Gunneridae</taxon>
        <taxon>Pentapetalae</taxon>
        <taxon>asterids</taxon>
        <taxon>lamiids</taxon>
        <taxon>Gentianales</taxon>
        <taxon>Apocynaceae</taxon>
        <taxon>Rauvolfioideae</taxon>
        <taxon>Vinceae</taxon>
        <taxon>Catharanthinae</taxon>
        <taxon>Catharanthus</taxon>
    </lineage>
</organism>
<reference evidence="2" key="1">
    <citation type="journal article" date="2023" name="Nat. Plants">
        <title>Single-cell RNA sequencing provides a high-resolution roadmap for understanding the multicellular compartmentation of specialized metabolism.</title>
        <authorList>
            <person name="Sun S."/>
            <person name="Shen X."/>
            <person name="Li Y."/>
            <person name="Li Y."/>
            <person name="Wang S."/>
            <person name="Li R."/>
            <person name="Zhang H."/>
            <person name="Shen G."/>
            <person name="Guo B."/>
            <person name="Wei J."/>
            <person name="Xu J."/>
            <person name="St-Pierre B."/>
            <person name="Chen S."/>
            <person name="Sun C."/>
        </authorList>
    </citation>
    <scope>NUCLEOTIDE SEQUENCE [LARGE SCALE GENOMIC DNA]</scope>
</reference>
<name>A0ACC0BHV8_CATRO</name>
<keyword evidence="2" id="KW-1185">Reference proteome</keyword>
<dbReference type="Proteomes" id="UP001060085">
    <property type="component" value="Linkage Group LG03"/>
</dbReference>
<dbReference type="EMBL" id="CM044703">
    <property type="protein sequence ID" value="KAI5672235.1"/>
    <property type="molecule type" value="Genomic_DNA"/>
</dbReference>
<sequence>MDKGRKRKDSLPFAQHETLPMTQAVLQTPKKQDLLTLAQQDPPTRKDKDLMIQTQILARSDAPGLSSPLTTQLPPSTAPSMDLAAWKPPPGDTHQLLTLNVDRLHLSSRATIYISTIMQERFTIPYHRCSEVPSDVRDMLWGEFQKRYVWDLTLSMTKMRHAWEVKVGDRMRDFAWRCSGSEEEARLDS</sequence>
<evidence type="ECO:0000313" key="2">
    <source>
        <dbReference type="Proteomes" id="UP001060085"/>
    </source>
</evidence>
<evidence type="ECO:0000313" key="1">
    <source>
        <dbReference type="EMBL" id="KAI5672235.1"/>
    </source>
</evidence>
<protein>
    <submittedName>
        <fullName evidence="1">Uncharacterized protein</fullName>
    </submittedName>
</protein>
<gene>
    <name evidence="1" type="ORF">M9H77_12599</name>
</gene>
<comment type="caution">
    <text evidence="1">The sequence shown here is derived from an EMBL/GenBank/DDBJ whole genome shotgun (WGS) entry which is preliminary data.</text>
</comment>